<accession>A0AAV8WQZ8</accession>
<keyword evidence="1" id="KW-0732">Signal</keyword>
<sequence>MEKIKILIHFLLILSGANGNDDTCEMNACEALEQSQIDLREFADSLEENNTKSYLIRLERRLRSLEQPGR</sequence>
<protein>
    <submittedName>
        <fullName evidence="2">Uncharacterized protein</fullName>
    </submittedName>
</protein>
<reference evidence="2" key="1">
    <citation type="journal article" date="2023" name="Insect Mol. Biol.">
        <title>Genome sequencing provides insights into the evolution of gene families encoding plant cell wall-degrading enzymes in longhorned beetles.</title>
        <authorList>
            <person name="Shin N.R."/>
            <person name="Okamura Y."/>
            <person name="Kirsch R."/>
            <person name="Pauchet Y."/>
        </authorList>
    </citation>
    <scope>NUCLEOTIDE SEQUENCE</scope>
    <source>
        <strain evidence="2">RBIC_L_NR</strain>
    </source>
</reference>
<dbReference type="Proteomes" id="UP001162156">
    <property type="component" value="Unassembled WGS sequence"/>
</dbReference>
<keyword evidence="3" id="KW-1185">Reference proteome</keyword>
<comment type="caution">
    <text evidence="2">The sequence shown here is derived from an EMBL/GenBank/DDBJ whole genome shotgun (WGS) entry which is preliminary data.</text>
</comment>
<dbReference type="EMBL" id="JANEYF010005198">
    <property type="protein sequence ID" value="KAJ8928928.1"/>
    <property type="molecule type" value="Genomic_DNA"/>
</dbReference>
<feature type="signal peptide" evidence="1">
    <location>
        <begin position="1"/>
        <end position="19"/>
    </location>
</feature>
<organism evidence="2 3">
    <name type="scientific">Rhamnusium bicolor</name>
    <dbReference type="NCBI Taxonomy" id="1586634"/>
    <lineage>
        <taxon>Eukaryota</taxon>
        <taxon>Metazoa</taxon>
        <taxon>Ecdysozoa</taxon>
        <taxon>Arthropoda</taxon>
        <taxon>Hexapoda</taxon>
        <taxon>Insecta</taxon>
        <taxon>Pterygota</taxon>
        <taxon>Neoptera</taxon>
        <taxon>Endopterygota</taxon>
        <taxon>Coleoptera</taxon>
        <taxon>Polyphaga</taxon>
        <taxon>Cucujiformia</taxon>
        <taxon>Chrysomeloidea</taxon>
        <taxon>Cerambycidae</taxon>
        <taxon>Lepturinae</taxon>
        <taxon>Rhagiini</taxon>
        <taxon>Rhamnusium</taxon>
    </lineage>
</organism>
<gene>
    <name evidence="2" type="ORF">NQ314_018442</name>
</gene>
<evidence type="ECO:0000313" key="2">
    <source>
        <dbReference type="EMBL" id="KAJ8928928.1"/>
    </source>
</evidence>
<proteinExistence type="predicted"/>
<evidence type="ECO:0000313" key="3">
    <source>
        <dbReference type="Proteomes" id="UP001162156"/>
    </source>
</evidence>
<name>A0AAV8WQZ8_9CUCU</name>
<feature type="chain" id="PRO_5043372981" evidence="1">
    <location>
        <begin position="20"/>
        <end position="70"/>
    </location>
</feature>
<dbReference type="AlphaFoldDB" id="A0AAV8WQZ8"/>
<evidence type="ECO:0000256" key="1">
    <source>
        <dbReference type="SAM" id="SignalP"/>
    </source>
</evidence>